<dbReference type="InterPro" id="IPR013083">
    <property type="entry name" value="Znf_RING/FYVE/PHD"/>
</dbReference>
<dbReference type="Pfam" id="PF03372">
    <property type="entry name" value="Exo_endo_phos"/>
    <property type="match status" value="1"/>
</dbReference>
<dbReference type="GO" id="GO:0003824">
    <property type="term" value="F:catalytic activity"/>
    <property type="evidence" value="ECO:0007669"/>
    <property type="project" value="InterPro"/>
</dbReference>
<evidence type="ECO:0000256" key="3">
    <source>
        <dbReference type="ARBA" id="ARBA00022833"/>
    </source>
</evidence>
<dbReference type="SUPFAM" id="SSF56219">
    <property type="entry name" value="DNase I-like"/>
    <property type="match status" value="1"/>
</dbReference>
<reference evidence="7" key="1">
    <citation type="submission" date="2021-03" db="EMBL/GenBank/DDBJ databases">
        <authorList>
            <person name="Bekaert M."/>
        </authorList>
    </citation>
    <scope>NUCLEOTIDE SEQUENCE</scope>
</reference>
<evidence type="ECO:0000313" key="7">
    <source>
        <dbReference type="EMBL" id="CAG2248192.1"/>
    </source>
</evidence>
<evidence type="ECO:0000256" key="1">
    <source>
        <dbReference type="ARBA" id="ARBA00022723"/>
    </source>
</evidence>
<feature type="compositionally biased region" description="Low complexity" evidence="5">
    <location>
        <begin position="556"/>
        <end position="570"/>
    </location>
</feature>
<dbReference type="SMART" id="SM00249">
    <property type="entry name" value="PHD"/>
    <property type="match status" value="1"/>
</dbReference>
<feature type="compositionally biased region" description="Polar residues" evidence="5">
    <location>
        <begin position="433"/>
        <end position="448"/>
    </location>
</feature>
<gene>
    <name evidence="7" type="ORF">MEDL_60058</name>
</gene>
<proteinExistence type="predicted"/>
<evidence type="ECO:0000313" key="8">
    <source>
        <dbReference type="Proteomes" id="UP000683360"/>
    </source>
</evidence>
<dbReference type="Gene3D" id="3.60.10.10">
    <property type="entry name" value="Endonuclease/exonuclease/phosphatase"/>
    <property type="match status" value="1"/>
</dbReference>
<organism evidence="7 8">
    <name type="scientific">Mytilus edulis</name>
    <name type="common">Blue mussel</name>
    <dbReference type="NCBI Taxonomy" id="6550"/>
    <lineage>
        <taxon>Eukaryota</taxon>
        <taxon>Metazoa</taxon>
        <taxon>Spiralia</taxon>
        <taxon>Lophotrochozoa</taxon>
        <taxon>Mollusca</taxon>
        <taxon>Bivalvia</taxon>
        <taxon>Autobranchia</taxon>
        <taxon>Pteriomorphia</taxon>
        <taxon>Mytilida</taxon>
        <taxon>Mytiloidea</taxon>
        <taxon>Mytilidae</taxon>
        <taxon>Mytilinae</taxon>
        <taxon>Mytilus</taxon>
    </lineage>
</organism>
<dbReference type="SUPFAM" id="SSF57903">
    <property type="entry name" value="FYVE/PHD zinc finger"/>
    <property type="match status" value="1"/>
</dbReference>
<dbReference type="PROSITE" id="PS01359">
    <property type="entry name" value="ZF_PHD_1"/>
    <property type="match status" value="1"/>
</dbReference>
<name>A0A8S3UR65_MYTED</name>
<feature type="region of interest" description="Disordered" evidence="5">
    <location>
        <begin position="1"/>
        <end position="24"/>
    </location>
</feature>
<dbReference type="InterPro" id="IPR036691">
    <property type="entry name" value="Endo/exonu/phosph_ase_sf"/>
</dbReference>
<dbReference type="InterPro" id="IPR011011">
    <property type="entry name" value="Znf_FYVE_PHD"/>
</dbReference>
<dbReference type="EMBL" id="CAJPWZ010002926">
    <property type="protein sequence ID" value="CAG2248192.1"/>
    <property type="molecule type" value="Genomic_DNA"/>
</dbReference>
<protein>
    <recommendedName>
        <fullName evidence="6">PHD-type domain-containing protein</fullName>
    </recommendedName>
</protein>
<evidence type="ECO:0000256" key="2">
    <source>
        <dbReference type="ARBA" id="ARBA00022771"/>
    </source>
</evidence>
<evidence type="ECO:0000256" key="4">
    <source>
        <dbReference type="PROSITE-ProRule" id="PRU00146"/>
    </source>
</evidence>
<sequence>MEIARRRSDRVKTKRSAYTPAKTARKAVTVTSTSDKSSIVNTSDHSAEYALNKNKAIRQKLDASNRTFSVVPEFSPGNLVLTFTAGAYEEFKIVSLSVLQGQGLSIRRTNTTDINKAVVSESVVVNDAQNKLYVLNFYNTSSKVVLNGNQLHMSVFISSTLPDILNVLDHNKDFIAINSKIRHCCTAYLNSNQASCMQTTDINTSTQQDQCQHSNQNSASASLKSIINTSDQQQNDYCPTCENLCSSDDKAVECEICNKWLHYKCENLTDKEVDEIENDLTLQYNCNSCKTLKTLQSDLLVPQLKHAPENIGIRPTTSIRSRLESNDISTNLSHPTAMGSTPPRLNNCNSYPIPVSISATPTTTCNNTNILEEEIKHLKSQLGLKDKQLKTKESLICKQDSEIKLMKKELATNRALTIKLEQDKKDLEHSLLIQQQKPNNTVHEPSASNREDNSRSYAMEQRVRSLEFELLKQDNKISNLADKFIDFKIDNGRKQPRTRKKKQKVFNYQTADQFKPYSCAEKTPATYELLSTKETNVPPSSDKTEKSESCPSIKCPSTIPSDPEISESESTISPIESVKNLTTHMLNILSFNIEGLTSNLVYLYKLIKRSDIILLQEHWLYSHEKDNLYSNFIDFNCHIKCFDDGIIDDVVDRKRAHAGVAICVNNKYSPYLEKLPDGSNRIAAIRLNFEVPLVIISVYLPSRSINYSRDDYLSVLDELIEIVTKYRDSANILIGGDMNASIFRNHPRDNDFKNFLRNNNLRIPDNCVECSTFYHFNNRDESQIDYFIQNFDIINTYCTYSRESANTSTHDPIMVSVITKTSDKPNAIPKSKHLQRINWNKIDKCEYQRLLELNLQSKVTEIDNLSIENFDEFVFSACEIITQTADSLQPPKSRKRGKNNRCWTPNMTEILNRSKYHYWMWRQEGTSDKLSIHYQQMRVLKKKLRSEQRKIESAKRQSKFTDIMSLSDRNDKNFYTLINNQRNLRSSVTSILKYDNKIINTEEEILDTWASYYEKLATPVDNPDFDDTYKLIVEQDISALTDTYTNNRDTLAPVSEKEVVQIINSLKNGKAPDASRVTCEHLKFGGKTLSYVLTSIITFSFSNHIIPTVFKNGLACPVFKKKGKPKEDPGSYRKITITNPVGKLTEKLHLVRNKDNISNIQSPLQKGFTQGEIPLVAALILTELHTEAKENGNPLIIALTDAKSAFDSMLDLQTFHANKYRYLISSQKSCVLNYRCADSFDWSINGEILDTPENAVHLGIKRDKLSRLGTKEVVPGRIQLARQTVYSLMGAGLYGLNGVNPKVSLHLIRCYVIPRLLYGLEVILLSKTDISNLTIYFVKLLKRIQHLPDRTANAAVLLLIGQIPIEAEIHKRILGIFRNIIDNDNSVERDLAFRQLAMKTESSNSWFRKVVTITELYDLPSPHDLLVNPPSKSKWKKLVNSLVNYYWITKLKSEASEKSSLNLLNYTDAEFGSIHSIWNTCGSEPYSTLRACIKSKLACNTYTLQCDKSKFSKRQISAICPLCGIEDENRLHFILRCSSLDNVRNSFIQSLKTFIKDVVTTNLYDELFCSEINTLQLIIDCSVFHFLSRGDVFKVECITRGLCFKLHQVRSNLLR</sequence>
<accession>A0A8S3UR65</accession>
<dbReference type="PROSITE" id="PS50016">
    <property type="entry name" value="ZF_PHD_2"/>
    <property type="match status" value="1"/>
</dbReference>
<keyword evidence="8" id="KW-1185">Reference proteome</keyword>
<dbReference type="OrthoDB" id="425681at2759"/>
<evidence type="ECO:0000256" key="5">
    <source>
        <dbReference type="SAM" id="MobiDB-lite"/>
    </source>
</evidence>
<keyword evidence="1" id="KW-0479">Metal-binding</keyword>
<dbReference type="InterPro" id="IPR005135">
    <property type="entry name" value="Endo/exonuclease/phosphatase"/>
</dbReference>
<dbReference type="PANTHER" id="PTHR19446">
    <property type="entry name" value="REVERSE TRANSCRIPTASES"/>
    <property type="match status" value="1"/>
</dbReference>
<dbReference type="Proteomes" id="UP000683360">
    <property type="component" value="Unassembled WGS sequence"/>
</dbReference>
<dbReference type="GO" id="GO:0008270">
    <property type="term" value="F:zinc ion binding"/>
    <property type="evidence" value="ECO:0007669"/>
    <property type="project" value="UniProtKB-KW"/>
</dbReference>
<comment type="caution">
    <text evidence="7">The sequence shown here is derived from an EMBL/GenBank/DDBJ whole genome shotgun (WGS) entry which is preliminary data.</text>
</comment>
<feature type="region of interest" description="Disordered" evidence="5">
    <location>
        <begin position="433"/>
        <end position="458"/>
    </location>
</feature>
<dbReference type="Gene3D" id="3.30.40.10">
    <property type="entry name" value="Zinc/RING finger domain, C3HC4 (zinc finger)"/>
    <property type="match status" value="1"/>
</dbReference>
<feature type="region of interest" description="Disordered" evidence="5">
    <location>
        <begin position="533"/>
        <end position="570"/>
    </location>
</feature>
<dbReference type="InterPro" id="IPR019786">
    <property type="entry name" value="Zinc_finger_PHD-type_CS"/>
</dbReference>
<evidence type="ECO:0000259" key="6">
    <source>
        <dbReference type="PROSITE" id="PS50016"/>
    </source>
</evidence>
<dbReference type="InterPro" id="IPR019787">
    <property type="entry name" value="Znf_PHD-finger"/>
</dbReference>
<keyword evidence="2 4" id="KW-0863">Zinc-finger</keyword>
<feature type="domain" description="PHD-type" evidence="6">
    <location>
        <begin position="235"/>
        <end position="292"/>
    </location>
</feature>
<keyword evidence="3" id="KW-0862">Zinc</keyword>
<dbReference type="InterPro" id="IPR001965">
    <property type="entry name" value="Znf_PHD"/>
</dbReference>